<dbReference type="Gene3D" id="2.120.10.30">
    <property type="entry name" value="TolB, C-terminal domain"/>
    <property type="match status" value="1"/>
</dbReference>
<dbReference type="KEGG" id="aplc:110990814"/>
<accession>A0A8B8A1H7</accession>
<name>A0A8B8A1H7_ACAPL</name>
<dbReference type="InterPro" id="IPR050952">
    <property type="entry name" value="TRIM-NHL_E3_ligases"/>
</dbReference>
<reference evidence="2" key="1">
    <citation type="submission" date="2025-08" db="UniProtKB">
        <authorList>
            <consortium name="RefSeq"/>
        </authorList>
    </citation>
    <scope>IDENTIFICATION</scope>
</reference>
<dbReference type="OrthoDB" id="6267506at2759"/>
<gene>
    <name evidence="2" type="primary">LOC110990814</name>
</gene>
<proteinExistence type="predicted"/>
<sequence length="209" mass="22450">MQGYSRGIAATPTGNRLVVVEDNASHVNVFDKDNTLAFQFPTVPPIEVGKTAVDLQSVAVKTDGTIVVGDIERMVLTEHSPTDGQLRSTITVKIKPFYLTVDSSDRVVLSGCSMSVGIVDRNGDTLHTIRPTINDEVVQYCTGVCADSAGIYVAMHNGLGTGHIHHYDPQGGFLHCIAQGLCSPHGMTFTADGQLAVADYYSVKIYHEV</sequence>
<dbReference type="InterPro" id="IPR011042">
    <property type="entry name" value="6-blade_b-propeller_TolB-like"/>
</dbReference>
<dbReference type="GO" id="GO:0000209">
    <property type="term" value="P:protein polyubiquitination"/>
    <property type="evidence" value="ECO:0007669"/>
    <property type="project" value="TreeGrafter"/>
</dbReference>
<dbReference type="Proteomes" id="UP000694845">
    <property type="component" value="Unplaced"/>
</dbReference>
<dbReference type="GeneID" id="110990814"/>
<dbReference type="PANTHER" id="PTHR24104">
    <property type="entry name" value="E3 UBIQUITIN-PROTEIN LIGASE NHLRC1-RELATED"/>
    <property type="match status" value="1"/>
</dbReference>
<organism evidence="1 2">
    <name type="scientific">Acanthaster planci</name>
    <name type="common">Crown-of-thorns starfish</name>
    <dbReference type="NCBI Taxonomy" id="133434"/>
    <lineage>
        <taxon>Eukaryota</taxon>
        <taxon>Metazoa</taxon>
        <taxon>Echinodermata</taxon>
        <taxon>Eleutherozoa</taxon>
        <taxon>Asterozoa</taxon>
        <taxon>Asteroidea</taxon>
        <taxon>Valvatacea</taxon>
        <taxon>Valvatida</taxon>
        <taxon>Acanthasteridae</taxon>
        <taxon>Acanthaster</taxon>
    </lineage>
</organism>
<dbReference type="PANTHER" id="PTHR24104:SF25">
    <property type="entry name" value="PROTEIN LIN-41"/>
    <property type="match status" value="1"/>
</dbReference>
<dbReference type="GO" id="GO:0061630">
    <property type="term" value="F:ubiquitin protein ligase activity"/>
    <property type="evidence" value="ECO:0007669"/>
    <property type="project" value="TreeGrafter"/>
</dbReference>
<dbReference type="GO" id="GO:0008270">
    <property type="term" value="F:zinc ion binding"/>
    <property type="evidence" value="ECO:0007669"/>
    <property type="project" value="UniProtKB-KW"/>
</dbReference>
<dbReference type="AlphaFoldDB" id="A0A8B8A1H7"/>
<protein>
    <submittedName>
        <fullName evidence="2">Uncharacterized protein LOC110990814</fullName>
    </submittedName>
</protein>
<dbReference type="OMA" id="MFELHIV"/>
<dbReference type="RefSeq" id="XP_022111603.1">
    <property type="nucleotide sequence ID" value="XM_022255911.1"/>
</dbReference>
<dbReference type="GO" id="GO:0043161">
    <property type="term" value="P:proteasome-mediated ubiquitin-dependent protein catabolic process"/>
    <property type="evidence" value="ECO:0007669"/>
    <property type="project" value="TreeGrafter"/>
</dbReference>
<dbReference type="SUPFAM" id="SSF101898">
    <property type="entry name" value="NHL repeat"/>
    <property type="match status" value="1"/>
</dbReference>
<keyword evidence="1" id="KW-1185">Reference proteome</keyword>
<evidence type="ECO:0000313" key="1">
    <source>
        <dbReference type="Proteomes" id="UP000694845"/>
    </source>
</evidence>
<evidence type="ECO:0000313" key="2">
    <source>
        <dbReference type="RefSeq" id="XP_022111603.1"/>
    </source>
</evidence>